<keyword evidence="3" id="KW-1185">Reference proteome</keyword>
<feature type="chain" id="PRO_5047158699" description="DUF3887 domain-containing protein" evidence="1">
    <location>
        <begin position="28"/>
        <end position="128"/>
    </location>
</feature>
<accession>A0ABM9EM86</accession>
<evidence type="ECO:0008006" key="4">
    <source>
        <dbReference type="Google" id="ProtNLM"/>
    </source>
</evidence>
<sequence>MKKILTVLCGGLIALTLFVTTGNTVKAAEQTNPAEVNDPDDCACHDVTKILGAERNKTVSNLISSNQFKQVEKDLKKDGLKWNGANSIEVIKFNATGQILVGVPFSNEQGTVEMYIFINGVLVGHNPM</sequence>
<organism evidence="2 3">
    <name type="scientific">Neobacillus rhizosphaerae</name>
    <dbReference type="NCBI Taxonomy" id="2880965"/>
    <lineage>
        <taxon>Bacteria</taxon>
        <taxon>Bacillati</taxon>
        <taxon>Bacillota</taxon>
        <taxon>Bacilli</taxon>
        <taxon>Bacillales</taxon>
        <taxon>Bacillaceae</taxon>
        <taxon>Neobacillus</taxon>
    </lineage>
</organism>
<dbReference type="RefSeq" id="WP_248734052.1">
    <property type="nucleotide sequence ID" value="NZ_CALBWS010000003.1"/>
</dbReference>
<feature type="signal peptide" evidence="1">
    <location>
        <begin position="1"/>
        <end position="27"/>
    </location>
</feature>
<name>A0ABM9EM86_9BACI</name>
<reference evidence="2" key="1">
    <citation type="submission" date="2022-04" db="EMBL/GenBank/DDBJ databases">
        <authorList>
            <person name="Criscuolo A."/>
        </authorList>
    </citation>
    <scope>NUCLEOTIDE SEQUENCE</scope>
    <source>
        <strain evidence="2">CIP111895</strain>
    </source>
</reference>
<evidence type="ECO:0000313" key="3">
    <source>
        <dbReference type="Proteomes" id="UP000838308"/>
    </source>
</evidence>
<comment type="caution">
    <text evidence="2">The sequence shown here is derived from an EMBL/GenBank/DDBJ whole genome shotgun (WGS) entry which is preliminary data.</text>
</comment>
<evidence type="ECO:0000313" key="2">
    <source>
        <dbReference type="EMBL" id="CAH2713710.1"/>
    </source>
</evidence>
<proteinExistence type="predicted"/>
<evidence type="ECO:0000256" key="1">
    <source>
        <dbReference type="SAM" id="SignalP"/>
    </source>
</evidence>
<keyword evidence="1" id="KW-0732">Signal</keyword>
<dbReference type="EMBL" id="CALBWS010000003">
    <property type="protein sequence ID" value="CAH2713710.1"/>
    <property type="molecule type" value="Genomic_DNA"/>
</dbReference>
<protein>
    <recommendedName>
        <fullName evidence="4">DUF3887 domain-containing protein</fullName>
    </recommendedName>
</protein>
<dbReference type="Proteomes" id="UP000838308">
    <property type="component" value="Unassembled WGS sequence"/>
</dbReference>
<gene>
    <name evidence="2" type="ORF">BACCIP111895_00864</name>
</gene>